<dbReference type="EMBL" id="CAXAMM010012036">
    <property type="protein sequence ID" value="CAK9027779.1"/>
    <property type="molecule type" value="Genomic_DNA"/>
</dbReference>
<feature type="domain" description="Serine aminopeptidase S33" evidence="2">
    <location>
        <begin position="136"/>
        <end position="230"/>
    </location>
</feature>
<dbReference type="InterPro" id="IPR012020">
    <property type="entry name" value="ABHD4"/>
</dbReference>
<dbReference type="Proteomes" id="UP001642464">
    <property type="component" value="Unassembled WGS sequence"/>
</dbReference>
<gene>
    <name evidence="3" type="ORF">SCF082_LOCUS18076</name>
</gene>
<sequence length="417" mass="47441">MLSMQLKVSHVLRWAQWASKKLGWRLWVLVIAWIAHYLHGVRRVQLHLANTSSSDTARKRMQRIIQQCPSLHMMYWPTWYAHTALQQLIVLGIKEICSAFQWSAYERQILTLKDTARIAVDWVVPKPEDALPNGPVCVLLHGAIQDSRSATMKDMAKDLAKRGLLTLVMNRRGYGDLAMDAESARVTVFGFDEDLDEVLLMVGQVAPNRPIAVVGFSCGSGFAGRYGALRSHLSAWKDDNGLSKTVPRLLCVVAYDPGYDVVKAMQKVPRPYRWGLDLAFRYQYVYRHRETWNQKSPSSAEVVKLALDPGRGFNEVYRNVTKLAGFGCSNAWVEKQQPDLQEMQVPCLLINSRDDPICIWENVEEHKSAIEKNPFLALAELQRGSHGCKFDFWGYNSVGNRMIGDFVLASWEELKRS</sequence>
<reference evidence="3 4" key="1">
    <citation type="submission" date="2024-02" db="EMBL/GenBank/DDBJ databases">
        <authorList>
            <person name="Chen Y."/>
            <person name="Shah S."/>
            <person name="Dougan E. K."/>
            <person name="Thang M."/>
            <person name="Chan C."/>
        </authorList>
    </citation>
    <scope>NUCLEOTIDE SEQUENCE [LARGE SCALE GENOMIC DNA]</scope>
</reference>
<organism evidence="3 4">
    <name type="scientific">Durusdinium trenchii</name>
    <dbReference type="NCBI Taxonomy" id="1381693"/>
    <lineage>
        <taxon>Eukaryota</taxon>
        <taxon>Sar</taxon>
        <taxon>Alveolata</taxon>
        <taxon>Dinophyceae</taxon>
        <taxon>Suessiales</taxon>
        <taxon>Symbiodiniaceae</taxon>
        <taxon>Durusdinium</taxon>
    </lineage>
</organism>
<keyword evidence="4" id="KW-1185">Reference proteome</keyword>
<evidence type="ECO:0000259" key="2">
    <source>
        <dbReference type="Pfam" id="PF12146"/>
    </source>
</evidence>
<evidence type="ECO:0000313" key="3">
    <source>
        <dbReference type="EMBL" id="CAK9027779.1"/>
    </source>
</evidence>
<comment type="similarity">
    <text evidence="1">Belongs to the AB hydrolase superfamily. AB hydrolase 4 family.</text>
</comment>
<evidence type="ECO:0000313" key="4">
    <source>
        <dbReference type="Proteomes" id="UP001642464"/>
    </source>
</evidence>
<evidence type="ECO:0000256" key="1">
    <source>
        <dbReference type="ARBA" id="ARBA00010884"/>
    </source>
</evidence>
<dbReference type="InterPro" id="IPR050960">
    <property type="entry name" value="AB_hydrolase_4_sf"/>
</dbReference>
<dbReference type="InterPro" id="IPR022742">
    <property type="entry name" value="Hydrolase_4"/>
</dbReference>
<comment type="caution">
    <text evidence="3">The sequence shown here is derived from an EMBL/GenBank/DDBJ whole genome shotgun (WGS) entry which is preliminary data.</text>
</comment>
<dbReference type="InterPro" id="IPR029058">
    <property type="entry name" value="AB_hydrolase_fold"/>
</dbReference>
<accession>A0ABP0KLQ4</accession>
<dbReference type="PANTHER" id="PTHR10794:SF93">
    <property type="entry name" value="SERINE AMINOPEPTIDASE S33 DOMAIN-CONTAINING PROTEIN"/>
    <property type="match status" value="1"/>
</dbReference>
<dbReference type="Gene3D" id="3.40.50.1820">
    <property type="entry name" value="alpha/beta hydrolase"/>
    <property type="match status" value="1"/>
</dbReference>
<dbReference type="SUPFAM" id="SSF53474">
    <property type="entry name" value="alpha/beta-Hydrolases"/>
    <property type="match status" value="1"/>
</dbReference>
<proteinExistence type="inferred from homology"/>
<name>A0ABP0KLQ4_9DINO</name>
<dbReference type="Pfam" id="PF12146">
    <property type="entry name" value="Hydrolase_4"/>
    <property type="match status" value="1"/>
</dbReference>
<protein>
    <recommendedName>
        <fullName evidence="2">Serine aminopeptidase S33 domain-containing protein</fullName>
    </recommendedName>
</protein>
<dbReference type="PIRSF" id="PIRSF005211">
    <property type="entry name" value="Ab_hydro_YheT"/>
    <property type="match status" value="1"/>
</dbReference>
<dbReference type="PANTHER" id="PTHR10794">
    <property type="entry name" value="ABHYDROLASE DOMAIN-CONTAINING PROTEIN"/>
    <property type="match status" value="1"/>
</dbReference>